<evidence type="ECO:0000313" key="2">
    <source>
        <dbReference type="EMBL" id="KAF1942902.1"/>
    </source>
</evidence>
<proteinExistence type="predicted"/>
<dbReference type="AlphaFoldDB" id="A0A6A5STE8"/>
<feature type="compositionally biased region" description="Low complexity" evidence="1">
    <location>
        <begin position="40"/>
        <end position="51"/>
    </location>
</feature>
<evidence type="ECO:0000256" key="1">
    <source>
        <dbReference type="SAM" id="MobiDB-lite"/>
    </source>
</evidence>
<evidence type="ECO:0000313" key="3">
    <source>
        <dbReference type="Proteomes" id="UP000800038"/>
    </source>
</evidence>
<dbReference type="Proteomes" id="UP000800038">
    <property type="component" value="Unassembled WGS sequence"/>
</dbReference>
<dbReference type="EMBL" id="ML976030">
    <property type="protein sequence ID" value="KAF1942902.1"/>
    <property type="molecule type" value="Genomic_DNA"/>
</dbReference>
<feature type="region of interest" description="Disordered" evidence="1">
    <location>
        <begin position="1"/>
        <end position="58"/>
    </location>
</feature>
<gene>
    <name evidence="2" type="ORF">EJ02DRAFT_453801</name>
</gene>
<organism evidence="2 3">
    <name type="scientific">Clathrospora elynae</name>
    <dbReference type="NCBI Taxonomy" id="706981"/>
    <lineage>
        <taxon>Eukaryota</taxon>
        <taxon>Fungi</taxon>
        <taxon>Dikarya</taxon>
        <taxon>Ascomycota</taxon>
        <taxon>Pezizomycotina</taxon>
        <taxon>Dothideomycetes</taxon>
        <taxon>Pleosporomycetidae</taxon>
        <taxon>Pleosporales</taxon>
        <taxon>Diademaceae</taxon>
        <taxon>Clathrospora</taxon>
    </lineage>
</organism>
<feature type="compositionally biased region" description="Polar residues" evidence="1">
    <location>
        <begin position="11"/>
        <end position="29"/>
    </location>
</feature>
<reference evidence="2" key="1">
    <citation type="journal article" date="2020" name="Stud. Mycol.">
        <title>101 Dothideomycetes genomes: a test case for predicting lifestyles and emergence of pathogens.</title>
        <authorList>
            <person name="Haridas S."/>
            <person name="Albert R."/>
            <person name="Binder M."/>
            <person name="Bloem J."/>
            <person name="Labutti K."/>
            <person name="Salamov A."/>
            <person name="Andreopoulos B."/>
            <person name="Baker S."/>
            <person name="Barry K."/>
            <person name="Bills G."/>
            <person name="Bluhm B."/>
            <person name="Cannon C."/>
            <person name="Castanera R."/>
            <person name="Culley D."/>
            <person name="Daum C."/>
            <person name="Ezra D."/>
            <person name="Gonzalez J."/>
            <person name="Henrissat B."/>
            <person name="Kuo A."/>
            <person name="Liang C."/>
            <person name="Lipzen A."/>
            <person name="Lutzoni F."/>
            <person name="Magnuson J."/>
            <person name="Mondo S."/>
            <person name="Nolan M."/>
            <person name="Ohm R."/>
            <person name="Pangilinan J."/>
            <person name="Park H.-J."/>
            <person name="Ramirez L."/>
            <person name="Alfaro M."/>
            <person name="Sun H."/>
            <person name="Tritt A."/>
            <person name="Yoshinaga Y."/>
            <person name="Zwiers L.-H."/>
            <person name="Turgeon B."/>
            <person name="Goodwin S."/>
            <person name="Spatafora J."/>
            <person name="Crous P."/>
            <person name="Grigoriev I."/>
        </authorList>
    </citation>
    <scope>NUCLEOTIDE SEQUENCE</scope>
    <source>
        <strain evidence="2">CBS 161.51</strain>
    </source>
</reference>
<protein>
    <submittedName>
        <fullName evidence="2">Uncharacterized protein</fullName>
    </submittedName>
</protein>
<accession>A0A6A5STE8</accession>
<name>A0A6A5STE8_9PLEO</name>
<sequence>MPFDGNKRLTRNGTTLASSATYSNPSARQSEPHPCITHLASNKSNASNRSSVQQIQRV</sequence>
<keyword evidence="3" id="KW-1185">Reference proteome</keyword>